<keyword evidence="4" id="KW-1185">Reference proteome</keyword>
<dbReference type="eggNOG" id="COG0785">
    <property type="taxonomic scope" value="Bacteria"/>
</dbReference>
<dbReference type="RefSeq" id="WP_036815569.1">
    <property type="nucleotide sequence ID" value="NZ_AVBF01000003.1"/>
</dbReference>
<keyword evidence="1" id="KW-1133">Transmembrane helix</keyword>
<feature type="transmembrane region" description="Helical" evidence="1">
    <location>
        <begin position="26"/>
        <end position="56"/>
    </location>
</feature>
<feature type="transmembrane region" description="Helical" evidence="1">
    <location>
        <begin position="147"/>
        <end position="175"/>
    </location>
</feature>
<dbReference type="InterPro" id="IPR039447">
    <property type="entry name" value="UreH-like_TM_dom"/>
</dbReference>
<organism evidence="3 4">
    <name type="scientific">Pontibacillus yanchengensis Y32</name>
    <dbReference type="NCBI Taxonomy" id="1385514"/>
    <lineage>
        <taxon>Bacteria</taxon>
        <taxon>Bacillati</taxon>
        <taxon>Bacillota</taxon>
        <taxon>Bacilli</taxon>
        <taxon>Bacillales</taxon>
        <taxon>Bacillaceae</taxon>
        <taxon>Pontibacillus</taxon>
    </lineage>
</organism>
<sequence>MYGTFSRVASWLSDPLLQLANGYNHIPLLAALFLGLVGAVAPCQITGNIGALSLYGNQSLQTKTSWRHIGLFIAGKIVVFSALGALVWVFGQEIRGQLTLFLPIIRKLIGPTLVFAGLYLIGVIKIRKTLKLGSIFESFQDKPGIGSFFMGVSFSLAFCPTMFILFFVTLMPLVLSTSYGIVLPSIFAVGTSLPVLFILFLIWYFDMSGILLKRSRMIGKVVQIITGFILIVIGILDTLTYWL</sequence>
<proteinExistence type="predicted"/>
<comment type="caution">
    <text evidence="3">The sequence shown here is derived from an EMBL/GenBank/DDBJ whole genome shotgun (WGS) entry which is preliminary data.</text>
</comment>
<dbReference type="OrthoDB" id="43562at2"/>
<feature type="transmembrane region" description="Helical" evidence="1">
    <location>
        <begin position="68"/>
        <end position="88"/>
    </location>
</feature>
<dbReference type="AlphaFoldDB" id="A0A0A2TYH1"/>
<evidence type="ECO:0000313" key="3">
    <source>
        <dbReference type="EMBL" id="KGP74290.1"/>
    </source>
</evidence>
<feature type="transmembrane region" description="Helical" evidence="1">
    <location>
        <begin position="217"/>
        <end position="236"/>
    </location>
</feature>
<feature type="transmembrane region" description="Helical" evidence="1">
    <location>
        <begin position="108"/>
        <end position="126"/>
    </location>
</feature>
<dbReference type="EMBL" id="AVBF01000003">
    <property type="protein sequence ID" value="KGP74290.1"/>
    <property type="molecule type" value="Genomic_DNA"/>
</dbReference>
<accession>A0A0A2TYH1</accession>
<keyword evidence="1" id="KW-0812">Transmembrane</keyword>
<keyword evidence="1" id="KW-0472">Membrane</keyword>
<feature type="domain" description="Urease accessory protein UreH-like transmembrane" evidence="2">
    <location>
        <begin position="30"/>
        <end position="235"/>
    </location>
</feature>
<evidence type="ECO:0000313" key="4">
    <source>
        <dbReference type="Proteomes" id="UP000030147"/>
    </source>
</evidence>
<dbReference type="Pfam" id="PF13386">
    <property type="entry name" value="DsbD_2"/>
    <property type="match status" value="1"/>
</dbReference>
<dbReference type="STRING" id="1385514.N782_15140"/>
<name>A0A0A2TYH1_9BACI</name>
<evidence type="ECO:0000256" key="1">
    <source>
        <dbReference type="SAM" id="Phobius"/>
    </source>
</evidence>
<protein>
    <submittedName>
        <fullName evidence="3">Cytochrome C biosynthesis protein</fullName>
    </submittedName>
</protein>
<evidence type="ECO:0000259" key="2">
    <source>
        <dbReference type="Pfam" id="PF13386"/>
    </source>
</evidence>
<dbReference type="Proteomes" id="UP000030147">
    <property type="component" value="Unassembled WGS sequence"/>
</dbReference>
<feature type="transmembrane region" description="Helical" evidence="1">
    <location>
        <begin position="181"/>
        <end position="205"/>
    </location>
</feature>
<gene>
    <name evidence="3" type="ORF">N782_15140</name>
</gene>
<reference evidence="3 4" key="1">
    <citation type="journal article" date="2015" name="Stand. Genomic Sci.">
        <title>High quality draft genome sequence of the moderately halophilic bacterium Pontibacillus yanchengensis Y32(T) and comparison among Pontibacillus genomes.</title>
        <authorList>
            <person name="Huang J."/>
            <person name="Qiao Z.X."/>
            <person name="Tang J.W."/>
            <person name="Wang G."/>
        </authorList>
    </citation>
    <scope>NUCLEOTIDE SEQUENCE [LARGE SCALE GENOMIC DNA]</scope>
    <source>
        <strain evidence="3 4">Y32</strain>
    </source>
</reference>